<keyword evidence="4" id="KW-0813">Transport</keyword>
<evidence type="ECO:0000256" key="2">
    <source>
        <dbReference type="ARBA" id="ARBA00010004"/>
    </source>
</evidence>
<comment type="subcellular location">
    <subcellularLocation>
        <location evidence="1">Cell membrane</location>
        <topology evidence="1">Peripheral membrane protein</topology>
        <orientation evidence="1">Cytoplasmic side</orientation>
    </subcellularLocation>
</comment>
<evidence type="ECO:0000256" key="8">
    <source>
        <dbReference type="ARBA" id="ARBA00022927"/>
    </source>
</evidence>
<keyword evidence="8" id="KW-0653">Protein transport</keyword>
<gene>
    <name evidence="11" type="ORF">A2519_00185</name>
</gene>
<organism evidence="11 12">
    <name type="scientific">Candidatus Raymondbacteria bacterium RIFOXYD12_FULL_49_13</name>
    <dbReference type="NCBI Taxonomy" id="1817890"/>
    <lineage>
        <taxon>Bacteria</taxon>
        <taxon>Raymondiibacteriota</taxon>
    </lineage>
</organism>
<accession>A0A1F7EZT8</accession>
<evidence type="ECO:0000313" key="11">
    <source>
        <dbReference type="EMBL" id="OGJ99908.1"/>
    </source>
</evidence>
<dbReference type="GO" id="GO:0071973">
    <property type="term" value="P:bacterial-type flagellum-dependent cell motility"/>
    <property type="evidence" value="ECO:0007669"/>
    <property type="project" value="InterPro"/>
</dbReference>
<dbReference type="GO" id="GO:0005886">
    <property type="term" value="C:plasma membrane"/>
    <property type="evidence" value="ECO:0007669"/>
    <property type="project" value="UniProtKB-SubCell"/>
</dbReference>
<dbReference type="AlphaFoldDB" id="A0A1F7EZT8"/>
<keyword evidence="5" id="KW-1003">Cell membrane</keyword>
<comment type="similarity">
    <text evidence="2">Belongs to the FliJ family.</text>
</comment>
<dbReference type="EMBL" id="MFYX01000157">
    <property type="protein sequence ID" value="OGJ99908.1"/>
    <property type="molecule type" value="Genomic_DNA"/>
</dbReference>
<dbReference type="GO" id="GO:0015031">
    <property type="term" value="P:protein transport"/>
    <property type="evidence" value="ECO:0007669"/>
    <property type="project" value="UniProtKB-KW"/>
</dbReference>
<dbReference type="InterPro" id="IPR053716">
    <property type="entry name" value="Flag_assembly_chemotaxis_eff"/>
</dbReference>
<evidence type="ECO:0000256" key="1">
    <source>
        <dbReference type="ARBA" id="ARBA00004413"/>
    </source>
</evidence>
<dbReference type="GO" id="GO:0009288">
    <property type="term" value="C:bacterial-type flagellum"/>
    <property type="evidence" value="ECO:0007669"/>
    <property type="project" value="InterPro"/>
</dbReference>
<protein>
    <recommendedName>
        <fullName evidence="3">Flagellar FliJ protein</fullName>
    </recommendedName>
</protein>
<comment type="caution">
    <text evidence="11">The sequence shown here is derived from an EMBL/GenBank/DDBJ whole genome shotgun (WGS) entry which is preliminary data.</text>
</comment>
<keyword evidence="7" id="KW-1005">Bacterial flagellum biogenesis</keyword>
<evidence type="ECO:0000256" key="10">
    <source>
        <dbReference type="ARBA" id="ARBA00023225"/>
    </source>
</evidence>
<dbReference type="Proteomes" id="UP000179243">
    <property type="component" value="Unassembled WGS sequence"/>
</dbReference>
<dbReference type="GO" id="GO:0044781">
    <property type="term" value="P:bacterial-type flagellum organization"/>
    <property type="evidence" value="ECO:0007669"/>
    <property type="project" value="UniProtKB-KW"/>
</dbReference>
<dbReference type="InterPro" id="IPR012823">
    <property type="entry name" value="Flagell_FliJ"/>
</dbReference>
<reference evidence="11 12" key="1">
    <citation type="journal article" date="2016" name="Nat. Commun.">
        <title>Thousands of microbial genomes shed light on interconnected biogeochemical processes in an aquifer system.</title>
        <authorList>
            <person name="Anantharaman K."/>
            <person name="Brown C.T."/>
            <person name="Hug L.A."/>
            <person name="Sharon I."/>
            <person name="Castelle C.J."/>
            <person name="Probst A.J."/>
            <person name="Thomas B.C."/>
            <person name="Singh A."/>
            <person name="Wilkins M.J."/>
            <person name="Karaoz U."/>
            <person name="Brodie E.L."/>
            <person name="Williams K.H."/>
            <person name="Hubbard S.S."/>
            <person name="Banfield J.F."/>
        </authorList>
    </citation>
    <scope>NUCLEOTIDE SEQUENCE [LARGE SCALE GENOMIC DNA]</scope>
</reference>
<dbReference type="Gene3D" id="1.10.287.1700">
    <property type="match status" value="1"/>
</dbReference>
<evidence type="ECO:0000256" key="9">
    <source>
        <dbReference type="ARBA" id="ARBA00023136"/>
    </source>
</evidence>
<evidence type="ECO:0000313" key="12">
    <source>
        <dbReference type="Proteomes" id="UP000179243"/>
    </source>
</evidence>
<proteinExistence type="inferred from homology"/>
<keyword evidence="6" id="KW-0145">Chemotaxis</keyword>
<dbReference type="GO" id="GO:0006935">
    <property type="term" value="P:chemotaxis"/>
    <property type="evidence" value="ECO:0007669"/>
    <property type="project" value="UniProtKB-KW"/>
</dbReference>
<evidence type="ECO:0000256" key="4">
    <source>
        <dbReference type="ARBA" id="ARBA00022448"/>
    </source>
</evidence>
<evidence type="ECO:0000256" key="5">
    <source>
        <dbReference type="ARBA" id="ARBA00022475"/>
    </source>
</evidence>
<keyword evidence="11" id="KW-0969">Cilium</keyword>
<keyword evidence="11" id="KW-0282">Flagellum</keyword>
<keyword evidence="11" id="KW-0966">Cell projection</keyword>
<evidence type="ECO:0000256" key="7">
    <source>
        <dbReference type="ARBA" id="ARBA00022795"/>
    </source>
</evidence>
<dbReference type="NCBIfam" id="TIGR02473">
    <property type="entry name" value="flagell_FliJ"/>
    <property type="match status" value="1"/>
</dbReference>
<evidence type="ECO:0000256" key="6">
    <source>
        <dbReference type="ARBA" id="ARBA00022500"/>
    </source>
</evidence>
<keyword evidence="10" id="KW-1006">Bacterial flagellum protein export</keyword>
<name>A0A1F7EZT8_UNCRA</name>
<evidence type="ECO:0000256" key="3">
    <source>
        <dbReference type="ARBA" id="ARBA00020392"/>
    </source>
</evidence>
<keyword evidence="9" id="KW-0472">Membrane</keyword>
<sequence>MKRFTFNLAAVLRIYTIDEDNRKKEFGIAGRALREAQDELERLGTEYDRYQDIELARRAADESVAQMRLYTQYIFDIKRRIESQKRTVIERYRVVEQCRKRLIEATKRRKTIERIKEKRFQEWKKERQRFEMKFLDDVCQQMHIREHTPAAA</sequence>
<dbReference type="Pfam" id="PF02050">
    <property type="entry name" value="FliJ"/>
    <property type="match status" value="1"/>
</dbReference>